<evidence type="ECO:0000259" key="5">
    <source>
        <dbReference type="PROSITE" id="PS50211"/>
    </source>
</evidence>
<comment type="caution">
    <text evidence="6">The sequence shown here is derived from an EMBL/GenBank/DDBJ whole genome shotgun (WGS) entry which is preliminary data.</text>
</comment>
<dbReference type="CDD" id="cd00029">
    <property type="entry name" value="C1"/>
    <property type="match status" value="1"/>
</dbReference>
<dbReference type="InterPro" id="IPR002219">
    <property type="entry name" value="PKC_DAG/PE"/>
</dbReference>
<feature type="compositionally biased region" description="Acidic residues" evidence="3">
    <location>
        <begin position="37"/>
        <end position="48"/>
    </location>
</feature>
<dbReference type="PANTHER" id="PTHR12296">
    <property type="entry name" value="DENN DOMAIN-CONTAINING PROTEIN 4"/>
    <property type="match status" value="1"/>
</dbReference>
<dbReference type="GO" id="GO:0031410">
    <property type="term" value="C:cytoplasmic vesicle"/>
    <property type="evidence" value="ECO:0007669"/>
    <property type="project" value="TreeGrafter"/>
</dbReference>
<dbReference type="InterPro" id="IPR005112">
    <property type="entry name" value="dDENN_dom"/>
</dbReference>
<dbReference type="SUPFAM" id="SSF57889">
    <property type="entry name" value="Cysteine-rich domain"/>
    <property type="match status" value="1"/>
</dbReference>
<evidence type="ECO:0000313" key="6">
    <source>
        <dbReference type="EMBL" id="KAK4033081.1"/>
    </source>
</evidence>
<dbReference type="SMART" id="SM00801">
    <property type="entry name" value="dDENN"/>
    <property type="match status" value="1"/>
</dbReference>
<feature type="compositionally biased region" description="Basic and acidic residues" evidence="3">
    <location>
        <begin position="787"/>
        <end position="800"/>
    </location>
</feature>
<dbReference type="InterPro" id="IPR046349">
    <property type="entry name" value="C1-like_sf"/>
</dbReference>
<feature type="domain" description="UDENN" evidence="5">
    <location>
        <begin position="246"/>
        <end position="1013"/>
    </location>
</feature>
<feature type="region of interest" description="Disordered" evidence="3">
    <location>
        <begin position="23"/>
        <end position="120"/>
    </location>
</feature>
<keyword evidence="2" id="KW-0862">Zinc</keyword>
<evidence type="ECO:0000313" key="7">
    <source>
        <dbReference type="Proteomes" id="UP001303115"/>
    </source>
</evidence>
<dbReference type="EMBL" id="MU854553">
    <property type="protein sequence ID" value="KAK4033081.1"/>
    <property type="molecule type" value="Genomic_DNA"/>
</dbReference>
<dbReference type="Pfam" id="PF02141">
    <property type="entry name" value="DENN"/>
    <property type="match status" value="1"/>
</dbReference>
<evidence type="ECO:0000256" key="2">
    <source>
        <dbReference type="ARBA" id="ARBA00022833"/>
    </source>
</evidence>
<evidence type="ECO:0000259" key="4">
    <source>
        <dbReference type="PROSITE" id="PS50081"/>
    </source>
</evidence>
<dbReference type="InterPro" id="IPR051696">
    <property type="entry name" value="DENN_Domain_GEFs"/>
</dbReference>
<keyword evidence="7" id="KW-1185">Reference proteome</keyword>
<dbReference type="InterPro" id="IPR001194">
    <property type="entry name" value="cDENN_dom"/>
</dbReference>
<feature type="region of interest" description="Disordered" evidence="3">
    <location>
        <begin position="737"/>
        <end position="815"/>
    </location>
</feature>
<feature type="region of interest" description="Disordered" evidence="3">
    <location>
        <begin position="176"/>
        <end position="201"/>
    </location>
</feature>
<dbReference type="Proteomes" id="UP001303115">
    <property type="component" value="Unassembled WGS sequence"/>
</dbReference>
<dbReference type="GO" id="GO:0046872">
    <property type="term" value="F:metal ion binding"/>
    <property type="evidence" value="ECO:0007669"/>
    <property type="project" value="UniProtKB-KW"/>
</dbReference>
<dbReference type="PANTHER" id="PTHR12296:SF21">
    <property type="entry name" value="DENN DOMAIN-CONTAINING PROTEIN 3"/>
    <property type="match status" value="1"/>
</dbReference>
<dbReference type="Pfam" id="PF03456">
    <property type="entry name" value="uDENN"/>
    <property type="match status" value="1"/>
</dbReference>
<dbReference type="Gene3D" id="3.40.50.11500">
    <property type="match status" value="1"/>
</dbReference>
<dbReference type="Pfam" id="PF03455">
    <property type="entry name" value="dDENN"/>
    <property type="match status" value="1"/>
</dbReference>
<dbReference type="PROSITE" id="PS50081">
    <property type="entry name" value="ZF_DAG_PE_2"/>
    <property type="match status" value="1"/>
</dbReference>
<reference evidence="7" key="1">
    <citation type="journal article" date="2023" name="Mol. Phylogenet. Evol.">
        <title>Genome-scale phylogeny and comparative genomics of the fungal order Sordariales.</title>
        <authorList>
            <person name="Hensen N."/>
            <person name="Bonometti L."/>
            <person name="Westerberg I."/>
            <person name="Brannstrom I.O."/>
            <person name="Guillou S."/>
            <person name="Cros-Aarteil S."/>
            <person name="Calhoun S."/>
            <person name="Haridas S."/>
            <person name="Kuo A."/>
            <person name="Mondo S."/>
            <person name="Pangilinan J."/>
            <person name="Riley R."/>
            <person name="LaButti K."/>
            <person name="Andreopoulos B."/>
            <person name="Lipzen A."/>
            <person name="Chen C."/>
            <person name="Yan M."/>
            <person name="Daum C."/>
            <person name="Ng V."/>
            <person name="Clum A."/>
            <person name="Steindorff A."/>
            <person name="Ohm R.A."/>
            <person name="Martin F."/>
            <person name="Silar P."/>
            <person name="Natvig D.O."/>
            <person name="Lalanne C."/>
            <person name="Gautier V."/>
            <person name="Ament-Velasquez S.L."/>
            <person name="Kruys A."/>
            <person name="Hutchinson M.I."/>
            <person name="Powell A.J."/>
            <person name="Barry K."/>
            <person name="Miller A.N."/>
            <person name="Grigoriev I.V."/>
            <person name="Debuchy R."/>
            <person name="Gladieux P."/>
            <person name="Hiltunen Thoren M."/>
            <person name="Johannesson H."/>
        </authorList>
    </citation>
    <scope>NUCLEOTIDE SEQUENCE [LARGE SCALE GENOMIC DNA]</scope>
    <source>
        <strain evidence="7">CBS 284.82</strain>
    </source>
</reference>
<keyword evidence="1" id="KW-0479">Metal-binding</keyword>
<dbReference type="PROSITE" id="PS50211">
    <property type="entry name" value="DENN"/>
    <property type="match status" value="1"/>
</dbReference>
<feature type="compositionally biased region" description="Basic and acidic residues" evidence="3">
    <location>
        <begin position="737"/>
        <end position="748"/>
    </location>
</feature>
<dbReference type="InterPro" id="IPR005113">
    <property type="entry name" value="uDENN_dom"/>
</dbReference>
<dbReference type="GO" id="GO:0032483">
    <property type="term" value="P:regulation of Rab protein signal transduction"/>
    <property type="evidence" value="ECO:0007669"/>
    <property type="project" value="TreeGrafter"/>
</dbReference>
<feature type="compositionally biased region" description="Polar residues" evidence="3">
    <location>
        <begin position="96"/>
        <end position="105"/>
    </location>
</feature>
<protein>
    <submittedName>
        <fullName evidence="6">AEX-3 domain-containing protein</fullName>
    </submittedName>
</protein>
<gene>
    <name evidence="6" type="ORF">C8A01DRAFT_19939</name>
</gene>
<feature type="compositionally biased region" description="Low complexity" evidence="3">
    <location>
        <begin position="70"/>
        <end position="83"/>
    </location>
</feature>
<organism evidence="6 7">
    <name type="scientific">Parachaetomium inaequale</name>
    <dbReference type="NCBI Taxonomy" id="2588326"/>
    <lineage>
        <taxon>Eukaryota</taxon>
        <taxon>Fungi</taxon>
        <taxon>Dikarya</taxon>
        <taxon>Ascomycota</taxon>
        <taxon>Pezizomycotina</taxon>
        <taxon>Sordariomycetes</taxon>
        <taxon>Sordariomycetidae</taxon>
        <taxon>Sordariales</taxon>
        <taxon>Chaetomiaceae</taxon>
        <taxon>Parachaetomium</taxon>
    </lineage>
</organism>
<feature type="compositionally biased region" description="Polar residues" evidence="3">
    <location>
        <begin position="774"/>
        <end position="784"/>
    </location>
</feature>
<dbReference type="SMART" id="SM00799">
    <property type="entry name" value="DENN"/>
    <property type="match status" value="1"/>
</dbReference>
<name>A0AAN6PB41_9PEZI</name>
<feature type="compositionally biased region" description="Low complexity" evidence="3">
    <location>
        <begin position="752"/>
        <end position="768"/>
    </location>
</feature>
<feature type="domain" description="Phorbol-ester/DAG-type" evidence="4">
    <location>
        <begin position="880"/>
        <end position="928"/>
    </location>
</feature>
<feature type="compositionally biased region" description="Basic and acidic residues" evidence="3">
    <location>
        <begin position="183"/>
        <end position="196"/>
    </location>
</feature>
<evidence type="ECO:0000256" key="1">
    <source>
        <dbReference type="ARBA" id="ARBA00022723"/>
    </source>
</evidence>
<sequence length="1156" mass="126992">MDNSSTPLADYFWIAGIEHIAYDDGPAPQQPQQLDDTIVEDGEGEDTDTSVTTPSRATARHSRQNSANRLSTLSKLSLSPSLSGGEGRVLEDVDGNTRSNRSSATIRPIPPPNFGSGNANGNGLPGINGFGGGEGIGFDGFPADFDFDEALLKFAAERENFLDDLSFSAGAKIHTRPPMVNPRTEKLKADDADASGRKSPLKSIRGSIRRKMSFRDMNSVRKQPMPPRAASVRTAKRLSNYNSVIPPPEPLNLDPDMHPLKRRFEPVLLDRYPQRDASADELARRGKFPDYVPMFAFPNDIQVVSSDERPRSTWHGFTMTSDDNSKIYGITIIVWAALNAEVAEQVEKRCELWRQRHMSNEERELAASLGGRLAADRAHLSQLLAKLGTVPSGSAARDSIDEEISAVEEKIALMTEMLRPLRHGAASKIDGLTAGETGLWSPRAFGILGRDPSKMGFWKEWLRAVAVPMTDGAVLRISPSSPKVGRWQPLERYVVNLCTEAFSPLSSLTQVELGVRELRLYARKEALNEIPGSRTIDIYALFRCLSLENIVLLFEYAMSEARIVFLSSHTGMLHLACHALANLLYPLKWASIFIPVLPARLISALEAPCPYIVGIERRYEKIELPEDDYVLVDLDKDIIDATSHPVSLPRQHRRKLLSLLQVAAPHRLRYGVTAGPPPYAVETFPYDAFSAENEAIFNPSTVKSSLGKWVTQNSSTFGEPDPASSIRTPLFNAFAKAKVDSSKVDRPTTAKSSRGSPPSSVSPVSMNFPPMPTTPVSRSDSGFAQTLREKRSGHFDEKSRRSSSFGMDRHHPPMHRPSLPFLNGHSQNLSISAISIDSQSSFGGYAPSTYAQSTIAASTIMPNMMVQPVRNTENTVWVEGHCFNWAASELNSTCTICEDRSEGDGLYKCSGCNCLAHNRCLGFVSLVCPEAFHADRVRAAFVRCLASLLFTYRKHLGRPTREQKSNGQLYAFDMDAFIRSLPYDQQEYATMMRDTQAFNEFIHERERHPAADPSIRLFDEIILAKKARGRPVFSAGLSRLSTLRASGGGGGGGGFSAPNAAAAAAAGRAAKIPGYLSDSTDHIWRTASVPVPSAKFQGDYRSVVTRVPLRLDSGLMREPRAIQGVPRPSEQGRVRGLVRKQVASMLGPPAGFRVPE</sequence>
<accession>A0AAN6PB41</accession>
<proteinExistence type="predicted"/>
<dbReference type="InterPro" id="IPR043153">
    <property type="entry name" value="DENN_C"/>
</dbReference>
<dbReference type="AlphaFoldDB" id="A0AAN6PB41"/>
<dbReference type="InterPro" id="IPR037516">
    <property type="entry name" value="Tripartite_DENN"/>
</dbReference>
<dbReference type="SMART" id="SM00800">
    <property type="entry name" value="uDENN"/>
    <property type="match status" value="1"/>
</dbReference>
<evidence type="ECO:0000256" key="3">
    <source>
        <dbReference type="SAM" id="MobiDB-lite"/>
    </source>
</evidence>